<reference evidence="2" key="1">
    <citation type="submission" date="2019-02" db="EMBL/GenBank/DDBJ databases">
        <authorList>
            <person name="Gruber-Vodicka R. H."/>
            <person name="Seah K. B. B."/>
        </authorList>
    </citation>
    <scope>NUCLEOTIDE SEQUENCE</scope>
    <source>
        <strain evidence="2">BECK_BZ123</strain>
    </source>
</reference>
<evidence type="ECO:0000256" key="1">
    <source>
        <dbReference type="SAM" id="MobiDB-lite"/>
    </source>
</evidence>
<dbReference type="EMBL" id="CAADFS010000032">
    <property type="protein sequence ID" value="VFK46514.1"/>
    <property type="molecule type" value="Genomic_DNA"/>
</dbReference>
<sequence>MRQGVYVMNLSEAHASDRGGMRWSSVWHTGFSNCPHWQARLYKNRYFAPYRVAMNSIGTVGTSIRSIAETFRLSTVHDLPNIVSRGKTNLRPMLQEELFPVVLENPLESEMAFADGSHNGLNPTSIPDSATNYYCPEGASCSNVALRRIRTLGECRLLSSAEIPGYLPFSFQYHFKSENTTLPLSASPQAGLESNRKRIGGPEGNEFDG</sequence>
<evidence type="ECO:0000313" key="2">
    <source>
        <dbReference type="EMBL" id="VFK46514.1"/>
    </source>
</evidence>
<organism evidence="2">
    <name type="scientific">Candidatus Kentrum sp. TC</name>
    <dbReference type="NCBI Taxonomy" id="2126339"/>
    <lineage>
        <taxon>Bacteria</taxon>
        <taxon>Pseudomonadati</taxon>
        <taxon>Pseudomonadota</taxon>
        <taxon>Gammaproteobacteria</taxon>
        <taxon>Candidatus Kentrum</taxon>
    </lineage>
</organism>
<dbReference type="AlphaFoldDB" id="A0A450YYA6"/>
<gene>
    <name evidence="2" type="ORF">BECKTC1821D_GA0114238_103212</name>
</gene>
<protein>
    <submittedName>
        <fullName evidence="2">Uncharacterized protein</fullName>
    </submittedName>
</protein>
<proteinExistence type="predicted"/>
<name>A0A450YYA6_9GAMM</name>
<feature type="region of interest" description="Disordered" evidence="1">
    <location>
        <begin position="184"/>
        <end position="209"/>
    </location>
</feature>
<accession>A0A450YYA6</accession>